<dbReference type="AlphaFoldDB" id="A0A366D8D6"/>
<proteinExistence type="predicted"/>
<keyword evidence="2" id="KW-0597">Phosphoprotein</keyword>
<protein>
    <submittedName>
        <fullName evidence="4">Hpt domain-containing protein</fullName>
    </submittedName>
</protein>
<evidence type="ECO:0000256" key="1">
    <source>
        <dbReference type="ARBA" id="ARBA00023012"/>
    </source>
</evidence>
<dbReference type="Proteomes" id="UP000252086">
    <property type="component" value="Unassembled WGS sequence"/>
</dbReference>
<sequence length="113" mass="12692">MIDKAYLDSLTELLGKSTVNQIRLEYVQDSSSKLDQLLSAWDNRDFEALKQISHSLKSASLNMAAKQFAGQCEIIEKSAEKKDEAPIQNAIEHVSDLHKETLMALSGYFSMLK</sequence>
<dbReference type="PROSITE" id="PS50894">
    <property type="entry name" value="HPT"/>
    <property type="match status" value="1"/>
</dbReference>
<evidence type="ECO:0000256" key="2">
    <source>
        <dbReference type="PROSITE-ProRule" id="PRU00110"/>
    </source>
</evidence>
<reference evidence="4 5" key="1">
    <citation type="submission" date="2018-06" db="EMBL/GenBank/DDBJ databases">
        <title>Genomic Encyclopedia of Type Strains, Phase III (KMG-III): the genomes of soil and plant-associated and newly described type strains.</title>
        <authorList>
            <person name="Whitman W."/>
        </authorList>
    </citation>
    <scope>NUCLEOTIDE SEQUENCE [LARGE SCALE GENOMIC DNA]</scope>
    <source>
        <strain evidence="4 5">CECT 7732</strain>
    </source>
</reference>
<dbReference type="InterPro" id="IPR036641">
    <property type="entry name" value="HPT_dom_sf"/>
</dbReference>
<dbReference type="GO" id="GO:0004672">
    <property type="term" value="F:protein kinase activity"/>
    <property type="evidence" value="ECO:0007669"/>
    <property type="project" value="UniProtKB-ARBA"/>
</dbReference>
<dbReference type="InterPro" id="IPR008207">
    <property type="entry name" value="Sig_transdc_His_kin_Hpt_dom"/>
</dbReference>
<keyword evidence="5" id="KW-1185">Reference proteome</keyword>
<dbReference type="Gene3D" id="1.20.120.160">
    <property type="entry name" value="HPT domain"/>
    <property type="match status" value="1"/>
</dbReference>
<evidence type="ECO:0000259" key="3">
    <source>
        <dbReference type="PROSITE" id="PS50894"/>
    </source>
</evidence>
<feature type="modified residue" description="Phosphohistidine" evidence="2">
    <location>
        <position position="54"/>
    </location>
</feature>
<dbReference type="RefSeq" id="WP_113873152.1">
    <property type="nucleotide sequence ID" value="NZ_QNRF01000001.1"/>
</dbReference>
<dbReference type="Pfam" id="PF01627">
    <property type="entry name" value="Hpt"/>
    <property type="match status" value="1"/>
</dbReference>
<evidence type="ECO:0000313" key="4">
    <source>
        <dbReference type="EMBL" id="RBO86293.1"/>
    </source>
</evidence>
<gene>
    <name evidence="4" type="ORF">DFP76_101570</name>
</gene>
<name>A0A366D8D6_9GAMM</name>
<dbReference type="EMBL" id="QNRF01000001">
    <property type="protein sequence ID" value="RBO86293.1"/>
    <property type="molecule type" value="Genomic_DNA"/>
</dbReference>
<dbReference type="OrthoDB" id="9131849at2"/>
<dbReference type="GO" id="GO:0000160">
    <property type="term" value="P:phosphorelay signal transduction system"/>
    <property type="evidence" value="ECO:0007669"/>
    <property type="project" value="UniProtKB-KW"/>
</dbReference>
<feature type="domain" description="HPt" evidence="3">
    <location>
        <begin position="15"/>
        <end position="113"/>
    </location>
</feature>
<keyword evidence="1" id="KW-0902">Two-component regulatory system</keyword>
<organism evidence="4 5">
    <name type="scientific">Marinomonas aquiplantarum</name>
    <dbReference type="NCBI Taxonomy" id="491951"/>
    <lineage>
        <taxon>Bacteria</taxon>
        <taxon>Pseudomonadati</taxon>
        <taxon>Pseudomonadota</taxon>
        <taxon>Gammaproteobacteria</taxon>
        <taxon>Oceanospirillales</taxon>
        <taxon>Oceanospirillaceae</taxon>
        <taxon>Marinomonas</taxon>
    </lineage>
</organism>
<accession>A0A366D8D6</accession>
<evidence type="ECO:0000313" key="5">
    <source>
        <dbReference type="Proteomes" id="UP000252086"/>
    </source>
</evidence>
<comment type="caution">
    <text evidence="4">The sequence shown here is derived from an EMBL/GenBank/DDBJ whole genome shotgun (WGS) entry which is preliminary data.</text>
</comment>
<dbReference type="SUPFAM" id="SSF47226">
    <property type="entry name" value="Histidine-containing phosphotransfer domain, HPT domain"/>
    <property type="match status" value="1"/>
</dbReference>